<organism evidence="1 2">
    <name type="scientific">Psilocybe cyanescens</name>
    <dbReference type="NCBI Taxonomy" id="93625"/>
    <lineage>
        <taxon>Eukaryota</taxon>
        <taxon>Fungi</taxon>
        <taxon>Dikarya</taxon>
        <taxon>Basidiomycota</taxon>
        <taxon>Agaricomycotina</taxon>
        <taxon>Agaricomycetes</taxon>
        <taxon>Agaricomycetidae</taxon>
        <taxon>Agaricales</taxon>
        <taxon>Agaricineae</taxon>
        <taxon>Strophariaceae</taxon>
        <taxon>Psilocybe</taxon>
    </lineage>
</organism>
<keyword evidence="2" id="KW-1185">Reference proteome</keyword>
<name>A0A409XU82_PSICY</name>
<accession>A0A409XU82</accession>
<evidence type="ECO:0000313" key="1">
    <source>
        <dbReference type="EMBL" id="PPQ94373.1"/>
    </source>
</evidence>
<sequence>MGGVWWVFIGRGAKTTRRRERERDLETPDIEDTGMLMDRVDRGTGWGRSKKRRILLSENMSWGWALRNGR</sequence>
<reference evidence="1 2" key="1">
    <citation type="journal article" date="2018" name="Evol. Lett.">
        <title>Horizontal gene cluster transfer increased hallucinogenic mushroom diversity.</title>
        <authorList>
            <person name="Reynolds H.T."/>
            <person name="Vijayakumar V."/>
            <person name="Gluck-Thaler E."/>
            <person name="Korotkin H.B."/>
            <person name="Matheny P.B."/>
            <person name="Slot J.C."/>
        </authorList>
    </citation>
    <scope>NUCLEOTIDE SEQUENCE [LARGE SCALE GENOMIC DNA]</scope>
    <source>
        <strain evidence="1 2">2631</strain>
    </source>
</reference>
<gene>
    <name evidence="1" type="ORF">CVT25_000605</name>
</gene>
<dbReference type="Proteomes" id="UP000283269">
    <property type="component" value="Unassembled WGS sequence"/>
</dbReference>
<dbReference type="InParanoid" id="A0A409XU82"/>
<dbReference type="EMBL" id="NHYD01000364">
    <property type="protein sequence ID" value="PPQ94373.1"/>
    <property type="molecule type" value="Genomic_DNA"/>
</dbReference>
<comment type="caution">
    <text evidence="1">The sequence shown here is derived from an EMBL/GenBank/DDBJ whole genome shotgun (WGS) entry which is preliminary data.</text>
</comment>
<evidence type="ECO:0000313" key="2">
    <source>
        <dbReference type="Proteomes" id="UP000283269"/>
    </source>
</evidence>
<proteinExistence type="predicted"/>
<protein>
    <submittedName>
        <fullName evidence="1">Uncharacterized protein</fullName>
    </submittedName>
</protein>
<dbReference type="AlphaFoldDB" id="A0A409XU82"/>